<keyword evidence="9" id="KW-0472">Membrane</keyword>
<keyword evidence="11 13" id="KW-0739">Sodium transport</keyword>
<evidence type="ECO:0000256" key="6">
    <source>
        <dbReference type="ARBA" id="ARBA00022989"/>
    </source>
</evidence>
<evidence type="ECO:0000256" key="13">
    <source>
        <dbReference type="RuleBase" id="RU000679"/>
    </source>
</evidence>
<evidence type="ECO:0000256" key="1">
    <source>
        <dbReference type="ARBA" id="ARBA00004141"/>
    </source>
</evidence>
<evidence type="ECO:0000256" key="12">
    <source>
        <dbReference type="ARBA" id="ARBA00023303"/>
    </source>
</evidence>
<dbReference type="InterPro" id="IPR001304">
    <property type="entry name" value="C-type_lectin-like"/>
</dbReference>
<keyword evidence="8 13" id="KW-0406">Ion transport</keyword>
<proteinExistence type="inferred from homology"/>
<protein>
    <submittedName>
        <fullName evidence="16">C-type lectin domain-containing protein</fullName>
    </submittedName>
</protein>
<evidence type="ECO:0000256" key="7">
    <source>
        <dbReference type="ARBA" id="ARBA00023053"/>
    </source>
</evidence>
<comment type="similarity">
    <text evidence="2 13">Belongs to the amiloride-sensitive sodium channel (TC 1.A.6) family.</text>
</comment>
<keyword evidence="7" id="KW-0915">Sodium</keyword>
<keyword evidence="10" id="KW-0325">Glycoprotein</keyword>
<feature type="domain" description="C-type lectin" evidence="14">
    <location>
        <begin position="29"/>
        <end position="139"/>
    </location>
</feature>
<evidence type="ECO:0000313" key="16">
    <source>
        <dbReference type="WBParaSite" id="nRc.2.0.1.t43689-RA"/>
    </source>
</evidence>
<keyword evidence="15" id="KW-1185">Reference proteome</keyword>
<accession>A0A915KYZ2</accession>
<dbReference type="WBParaSite" id="nRc.2.0.1.t43689-RA">
    <property type="protein sequence ID" value="nRc.2.0.1.t43689-RA"/>
    <property type="gene ID" value="nRc.2.0.1.g43689"/>
</dbReference>
<dbReference type="PROSITE" id="PS50041">
    <property type="entry name" value="C_TYPE_LECTIN_2"/>
    <property type="match status" value="1"/>
</dbReference>
<dbReference type="GO" id="GO:0005886">
    <property type="term" value="C:plasma membrane"/>
    <property type="evidence" value="ECO:0007669"/>
    <property type="project" value="TreeGrafter"/>
</dbReference>
<dbReference type="Gene3D" id="3.10.100.10">
    <property type="entry name" value="Mannose-Binding Protein A, subunit A"/>
    <property type="match status" value="1"/>
</dbReference>
<evidence type="ECO:0000259" key="14">
    <source>
        <dbReference type="PROSITE" id="PS50041"/>
    </source>
</evidence>
<dbReference type="Proteomes" id="UP000887565">
    <property type="component" value="Unplaced"/>
</dbReference>
<dbReference type="InterPro" id="IPR016186">
    <property type="entry name" value="C-type_lectin-like/link_sf"/>
</dbReference>
<dbReference type="Pfam" id="PF00858">
    <property type="entry name" value="ASC"/>
    <property type="match status" value="1"/>
</dbReference>
<dbReference type="InterPro" id="IPR016187">
    <property type="entry name" value="CTDL_fold"/>
</dbReference>
<evidence type="ECO:0000256" key="11">
    <source>
        <dbReference type="ARBA" id="ARBA00023201"/>
    </source>
</evidence>
<dbReference type="InterPro" id="IPR001873">
    <property type="entry name" value="ENaC"/>
</dbReference>
<evidence type="ECO:0000256" key="3">
    <source>
        <dbReference type="ARBA" id="ARBA00022448"/>
    </source>
</evidence>
<comment type="subcellular location">
    <subcellularLocation>
        <location evidence="1">Membrane</location>
        <topology evidence="1">Multi-pass membrane protein</topology>
    </subcellularLocation>
</comment>
<keyword evidence="4 13" id="KW-0894">Sodium channel</keyword>
<dbReference type="PANTHER" id="PTHR11690">
    <property type="entry name" value="AMILORIDE-SENSITIVE SODIUM CHANNEL-RELATED"/>
    <property type="match status" value="1"/>
</dbReference>
<keyword evidence="3 13" id="KW-0813">Transport</keyword>
<dbReference type="AlphaFoldDB" id="A0A915KYZ2"/>
<reference evidence="16" key="1">
    <citation type="submission" date="2022-11" db="UniProtKB">
        <authorList>
            <consortium name="WormBaseParasite"/>
        </authorList>
    </citation>
    <scope>IDENTIFICATION</scope>
</reference>
<sequence length="513" mass="57735">MYRQLQKSAAANHNLITFHSACPFMATYANRSCFNYVHYKSNSLTNAEYYCRGAIPGSHLMSLHSQYEHNAAYYELWKHYVPDSVDPFGVYFGMYRNYSISPLWKWTDGTPFDYLPGWSIWAITGQPNADPEAFFMWECEQNICLIADECGCGKFLLALPLVSGRFRTWMWLKMRDGLLHDYSDITTNGICKKNISIYPLWTSLKTVLDNHTAELSTFWSNTNCSILSNGLAINLVNASMFSGTTTAYYYLNSEKIITSPGIGRAPGAIGSLQRPTVAFDAISQIAKYQEELLYISQQMDINFLSNLSYSLPDILMHASYDGAALNFSDFTEKYYAGTGNCFTFNSKDPLRTTNKAGNDRGFELILKLNILEYLITSVSPGFLFLIHNANQTIYPDSQAVKISTGLQSTVVLTYVQPCVDAVKAFGNFSPSYYDCSCPQPCLAKYTAKVNIFFRTLEYSTYERSSAYTFSMLVSDLAQFLGLWLGFSAITFFEIIPLIGSICDASCGYCTCCH</sequence>
<dbReference type="PANTHER" id="PTHR11690:SF248">
    <property type="entry name" value="PICKPOCKET 17, ISOFORM A"/>
    <property type="match status" value="1"/>
</dbReference>
<evidence type="ECO:0000256" key="5">
    <source>
        <dbReference type="ARBA" id="ARBA00022692"/>
    </source>
</evidence>
<keyword evidence="5 13" id="KW-0812">Transmembrane</keyword>
<evidence type="ECO:0000256" key="9">
    <source>
        <dbReference type="ARBA" id="ARBA00023136"/>
    </source>
</evidence>
<evidence type="ECO:0000256" key="2">
    <source>
        <dbReference type="ARBA" id="ARBA00007193"/>
    </source>
</evidence>
<dbReference type="SUPFAM" id="SSF56436">
    <property type="entry name" value="C-type lectin-like"/>
    <property type="match status" value="1"/>
</dbReference>
<evidence type="ECO:0000313" key="15">
    <source>
        <dbReference type="Proteomes" id="UP000887565"/>
    </source>
</evidence>
<evidence type="ECO:0000256" key="10">
    <source>
        <dbReference type="ARBA" id="ARBA00023180"/>
    </source>
</evidence>
<organism evidence="15 16">
    <name type="scientific">Romanomermis culicivorax</name>
    <name type="common">Nematode worm</name>
    <dbReference type="NCBI Taxonomy" id="13658"/>
    <lineage>
        <taxon>Eukaryota</taxon>
        <taxon>Metazoa</taxon>
        <taxon>Ecdysozoa</taxon>
        <taxon>Nematoda</taxon>
        <taxon>Enoplea</taxon>
        <taxon>Dorylaimia</taxon>
        <taxon>Mermithida</taxon>
        <taxon>Mermithoidea</taxon>
        <taxon>Mermithidae</taxon>
        <taxon>Romanomermis</taxon>
    </lineage>
</organism>
<name>A0A915KYZ2_ROMCU</name>
<evidence type="ECO:0000256" key="4">
    <source>
        <dbReference type="ARBA" id="ARBA00022461"/>
    </source>
</evidence>
<evidence type="ECO:0000256" key="8">
    <source>
        <dbReference type="ARBA" id="ARBA00023065"/>
    </source>
</evidence>
<keyword evidence="6" id="KW-1133">Transmembrane helix</keyword>
<keyword evidence="12 13" id="KW-0407">Ion channel</keyword>
<dbReference type="Gene3D" id="2.60.470.10">
    <property type="entry name" value="Acid-sensing ion channels like domains"/>
    <property type="match status" value="1"/>
</dbReference>
<dbReference type="GO" id="GO:0015280">
    <property type="term" value="F:ligand-gated sodium channel activity"/>
    <property type="evidence" value="ECO:0007669"/>
    <property type="project" value="TreeGrafter"/>
</dbReference>